<name>A0AAE0FM60_9CHLO</name>
<sequence>MCGTRAMQSLIINVLFKHVETSNNVVGQKKELPSLPTDIFRKLHEFTKVRFPSMSLPVSSAVTAKLAMMFWARGGSKAVLPRTMTNNATMTRDTGVKFKDCKVVTFIWGVTYNDDFLHPGETHFRFHLNNWAYATQDMINVKEAFKLDSPEDFSILLEELQNLGDGDHQEIWPTPLTPAKA</sequence>
<dbReference type="Proteomes" id="UP001190700">
    <property type="component" value="Unassembled WGS sequence"/>
</dbReference>
<protein>
    <submittedName>
        <fullName evidence="1">Uncharacterized protein</fullName>
    </submittedName>
</protein>
<reference evidence="1 2" key="1">
    <citation type="journal article" date="2015" name="Genome Biol. Evol.">
        <title>Comparative Genomics of a Bacterivorous Green Alga Reveals Evolutionary Causalities and Consequences of Phago-Mixotrophic Mode of Nutrition.</title>
        <authorList>
            <person name="Burns J.A."/>
            <person name="Paasch A."/>
            <person name="Narechania A."/>
            <person name="Kim E."/>
        </authorList>
    </citation>
    <scope>NUCLEOTIDE SEQUENCE [LARGE SCALE GENOMIC DNA]</scope>
    <source>
        <strain evidence="1 2">PLY_AMNH</strain>
    </source>
</reference>
<keyword evidence="2" id="KW-1185">Reference proteome</keyword>
<dbReference type="EMBL" id="LGRX02016334">
    <property type="protein sequence ID" value="KAK3262284.1"/>
    <property type="molecule type" value="Genomic_DNA"/>
</dbReference>
<organism evidence="1 2">
    <name type="scientific">Cymbomonas tetramitiformis</name>
    <dbReference type="NCBI Taxonomy" id="36881"/>
    <lineage>
        <taxon>Eukaryota</taxon>
        <taxon>Viridiplantae</taxon>
        <taxon>Chlorophyta</taxon>
        <taxon>Pyramimonadophyceae</taxon>
        <taxon>Pyramimonadales</taxon>
        <taxon>Pyramimonadaceae</taxon>
        <taxon>Cymbomonas</taxon>
    </lineage>
</organism>
<evidence type="ECO:0000313" key="1">
    <source>
        <dbReference type="EMBL" id="KAK3262284.1"/>
    </source>
</evidence>
<gene>
    <name evidence="1" type="ORF">CYMTET_28851</name>
</gene>
<dbReference type="AlphaFoldDB" id="A0AAE0FM60"/>
<accession>A0AAE0FM60</accession>
<comment type="caution">
    <text evidence="1">The sequence shown here is derived from an EMBL/GenBank/DDBJ whole genome shotgun (WGS) entry which is preliminary data.</text>
</comment>
<evidence type="ECO:0000313" key="2">
    <source>
        <dbReference type="Proteomes" id="UP001190700"/>
    </source>
</evidence>
<proteinExistence type="predicted"/>